<dbReference type="SFLD" id="SFLDG01086">
    <property type="entry name" value="elongater_protein-like"/>
    <property type="match status" value="1"/>
</dbReference>
<accession>A0A7J0BFX5</accession>
<evidence type="ECO:0000256" key="2">
    <source>
        <dbReference type="ARBA" id="ARBA00022485"/>
    </source>
</evidence>
<dbReference type="Proteomes" id="UP000503840">
    <property type="component" value="Unassembled WGS sequence"/>
</dbReference>
<dbReference type="GO" id="GO:0051539">
    <property type="term" value="F:4 iron, 4 sulfur cluster binding"/>
    <property type="evidence" value="ECO:0007669"/>
    <property type="project" value="UniProtKB-KW"/>
</dbReference>
<dbReference type="SFLD" id="SFLDS00029">
    <property type="entry name" value="Radical_SAM"/>
    <property type="match status" value="1"/>
</dbReference>
<evidence type="ECO:0000256" key="4">
    <source>
        <dbReference type="ARBA" id="ARBA00022723"/>
    </source>
</evidence>
<dbReference type="EMBL" id="BLVO01000012">
    <property type="protein sequence ID" value="GFM32599.1"/>
    <property type="molecule type" value="Genomic_DNA"/>
</dbReference>
<keyword evidence="3" id="KW-0949">S-adenosyl-L-methionine</keyword>
<evidence type="ECO:0000256" key="3">
    <source>
        <dbReference type="ARBA" id="ARBA00022691"/>
    </source>
</evidence>
<dbReference type="InterPro" id="IPR006638">
    <property type="entry name" value="Elp3/MiaA/NifB-like_rSAM"/>
</dbReference>
<dbReference type="PANTHER" id="PTHR11135:SF0">
    <property type="entry name" value="ELONGATOR COMPLEX PROTEIN 3"/>
    <property type="match status" value="1"/>
</dbReference>
<evidence type="ECO:0000256" key="5">
    <source>
        <dbReference type="ARBA" id="ARBA00023004"/>
    </source>
</evidence>
<dbReference type="Pfam" id="PF16199">
    <property type="entry name" value="Radical_SAM_C"/>
    <property type="match status" value="1"/>
</dbReference>
<dbReference type="GO" id="GO:0002926">
    <property type="term" value="P:tRNA wobble base 5-methoxycarbonylmethyl-2-thiouridinylation"/>
    <property type="evidence" value="ECO:0007669"/>
    <property type="project" value="TreeGrafter"/>
</dbReference>
<protein>
    <submittedName>
        <fullName evidence="8">Radical SAM protein</fullName>
    </submittedName>
</protein>
<reference evidence="8 9" key="1">
    <citation type="submission" date="2020-05" db="EMBL/GenBank/DDBJ databases">
        <title>Draft genome sequence of Desulfovibrio sp. strain HN2T.</title>
        <authorList>
            <person name="Ueno A."/>
            <person name="Tamazawa S."/>
            <person name="Tamamura S."/>
            <person name="Murakami T."/>
            <person name="Kiyama T."/>
            <person name="Inomata H."/>
            <person name="Amano Y."/>
            <person name="Miyakawa K."/>
            <person name="Tamaki H."/>
            <person name="Naganuma T."/>
            <person name="Kaneko K."/>
        </authorList>
    </citation>
    <scope>NUCLEOTIDE SEQUENCE [LARGE SCALE GENOMIC DNA]</scope>
    <source>
        <strain evidence="8 9">HN2</strain>
    </source>
</reference>
<dbReference type="CDD" id="cd01335">
    <property type="entry name" value="Radical_SAM"/>
    <property type="match status" value="1"/>
</dbReference>
<evidence type="ECO:0000313" key="8">
    <source>
        <dbReference type="EMBL" id="GFM32599.1"/>
    </source>
</evidence>
<comment type="caution">
    <text evidence="8">The sequence shown here is derived from an EMBL/GenBank/DDBJ whole genome shotgun (WGS) entry which is preliminary data.</text>
</comment>
<evidence type="ECO:0000313" key="9">
    <source>
        <dbReference type="Proteomes" id="UP000503840"/>
    </source>
</evidence>
<keyword evidence="5" id="KW-0408">Iron</keyword>
<dbReference type="InterPro" id="IPR032432">
    <property type="entry name" value="Radical_SAM_C"/>
</dbReference>
<name>A0A7J0BFX5_9BACT</name>
<comment type="cofactor">
    <cofactor evidence="1">
        <name>[4Fe-4S] cluster</name>
        <dbReference type="ChEBI" id="CHEBI:49883"/>
    </cofactor>
</comment>
<dbReference type="SFLD" id="SFLDG01082">
    <property type="entry name" value="B12-binding_domain_containing"/>
    <property type="match status" value="1"/>
</dbReference>
<dbReference type="PANTHER" id="PTHR11135">
    <property type="entry name" value="HISTONE ACETYLTRANSFERASE-RELATED"/>
    <property type="match status" value="1"/>
</dbReference>
<evidence type="ECO:0000256" key="6">
    <source>
        <dbReference type="ARBA" id="ARBA00023014"/>
    </source>
</evidence>
<dbReference type="GO" id="GO:0046872">
    <property type="term" value="F:metal ion binding"/>
    <property type="evidence" value="ECO:0007669"/>
    <property type="project" value="UniProtKB-KW"/>
</dbReference>
<dbReference type="InterPro" id="IPR058240">
    <property type="entry name" value="rSAM_sf"/>
</dbReference>
<dbReference type="Gene3D" id="3.80.30.20">
    <property type="entry name" value="tm_1862 like domain"/>
    <property type="match status" value="1"/>
</dbReference>
<evidence type="ECO:0000259" key="7">
    <source>
        <dbReference type="PROSITE" id="PS51918"/>
    </source>
</evidence>
<keyword evidence="4" id="KW-0479">Metal-binding</keyword>
<dbReference type="InterPro" id="IPR039661">
    <property type="entry name" value="ELP3"/>
</dbReference>
<evidence type="ECO:0000256" key="1">
    <source>
        <dbReference type="ARBA" id="ARBA00001966"/>
    </source>
</evidence>
<dbReference type="AlphaFoldDB" id="A0A7J0BFX5"/>
<gene>
    <name evidence="8" type="ORF">DSM101010T_09640</name>
</gene>
<keyword evidence="9" id="KW-1185">Reference proteome</keyword>
<organism evidence="8 9">
    <name type="scientific">Desulfovibrio subterraneus</name>
    <dbReference type="NCBI Taxonomy" id="2718620"/>
    <lineage>
        <taxon>Bacteria</taxon>
        <taxon>Pseudomonadati</taxon>
        <taxon>Thermodesulfobacteriota</taxon>
        <taxon>Desulfovibrionia</taxon>
        <taxon>Desulfovibrionales</taxon>
        <taxon>Desulfovibrionaceae</taxon>
        <taxon>Desulfovibrio</taxon>
    </lineage>
</organism>
<keyword evidence="2" id="KW-0004">4Fe-4S</keyword>
<dbReference type="GO" id="GO:0003824">
    <property type="term" value="F:catalytic activity"/>
    <property type="evidence" value="ECO:0007669"/>
    <property type="project" value="InterPro"/>
</dbReference>
<dbReference type="GO" id="GO:0005737">
    <property type="term" value="C:cytoplasm"/>
    <property type="evidence" value="ECO:0007669"/>
    <property type="project" value="TreeGrafter"/>
</dbReference>
<dbReference type="PROSITE" id="PS51918">
    <property type="entry name" value="RADICAL_SAM"/>
    <property type="match status" value="1"/>
</dbReference>
<feature type="domain" description="Radical SAM core" evidence="7">
    <location>
        <begin position="1"/>
        <end position="225"/>
    </location>
</feature>
<dbReference type="Pfam" id="PF04055">
    <property type="entry name" value="Radical_SAM"/>
    <property type="match status" value="1"/>
</dbReference>
<dbReference type="InterPro" id="IPR007197">
    <property type="entry name" value="rSAM"/>
</dbReference>
<proteinExistence type="predicted"/>
<dbReference type="SUPFAM" id="SSF102114">
    <property type="entry name" value="Radical SAM enzymes"/>
    <property type="match status" value="1"/>
</dbReference>
<keyword evidence="6" id="KW-0411">Iron-sulfur</keyword>
<sequence>MPFAGCPNRCLYCAQQAQTGQVREELDSALKRLETLLAARAGQGHAPVEIGFYGGTFTALPLEWIERFLLLAHQYRDLGVVSGVRCSTRPDAVSLPLLNRLLELGLGTVELGIQTFDNAVLAASLRGYSADIASEGCRTVLEAGMALGIQLLPGLPGHTAGMFLSDVQQACALRPAFMRFYPCVVFRGTGLARLYERGEYAPWSLETAANACADGLRIAWENDVRVIRMGIAHDTGLDAELLAGPVHPAFGSMVRGRALVPFVLDRIEALGKEPTLLMAPQSVRGEFWGYKGECKPLYAQAGLTSDKVQWWSESHFCLR</sequence>
<dbReference type="InterPro" id="IPR023404">
    <property type="entry name" value="rSAM_horseshoe"/>
</dbReference>
<dbReference type="SMART" id="SM00729">
    <property type="entry name" value="Elp3"/>
    <property type="match status" value="1"/>
</dbReference>